<protein>
    <submittedName>
        <fullName evidence="1">Uncharacterized protein</fullName>
    </submittedName>
</protein>
<reference evidence="2" key="1">
    <citation type="submission" date="2014-07" db="EMBL/GenBank/DDBJ databases">
        <title>Genome sequencing of plant-pathogenic Streptomyces species.</title>
        <authorList>
            <person name="Harrison J."/>
            <person name="Sapp M."/>
            <person name="Thwaites R."/>
            <person name="Studholme D.J."/>
        </authorList>
    </citation>
    <scope>NUCLEOTIDE SEQUENCE [LARGE SCALE GENOMIC DNA]</scope>
    <source>
        <strain evidence="2">NCPPB 4445</strain>
    </source>
</reference>
<dbReference type="SUPFAM" id="SSF49785">
    <property type="entry name" value="Galactose-binding domain-like"/>
    <property type="match status" value="1"/>
</dbReference>
<dbReference type="PATRIC" id="fig|42234.21.peg.9290"/>
<dbReference type="Gene3D" id="2.60.120.260">
    <property type="entry name" value="Galactose-binding domain-like"/>
    <property type="match status" value="1"/>
</dbReference>
<evidence type="ECO:0000313" key="2">
    <source>
        <dbReference type="Proteomes" id="UP000037151"/>
    </source>
</evidence>
<dbReference type="RefSeq" id="WP_050375840.1">
    <property type="nucleotide sequence ID" value="NZ_KQ257835.1"/>
</dbReference>
<sequence length="74" mass="8288">MLIEPYGTELRLFLNDNAYRLQLQIASSDFPHFVAHPGTDESPWTATPKVAVEQRLFLGGDRTATPTLPVITFD</sequence>
<organism evidence="1 2">
    <name type="scientific">Streptomyces acidiscabies</name>
    <dbReference type="NCBI Taxonomy" id="42234"/>
    <lineage>
        <taxon>Bacteria</taxon>
        <taxon>Bacillati</taxon>
        <taxon>Actinomycetota</taxon>
        <taxon>Actinomycetes</taxon>
        <taxon>Kitasatosporales</taxon>
        <taxon>Streptomycetaceae</taxon>
        <taxon>Streptomyces</taxon>
    </lineage>
</organism>
<dbReference type="AlphaFoldDB" id="A0A0L0JD48"/>
<dbReference type="InterPro" id="IPR008979">
    <property type="entry name" value="Galactose-bd-like_sf"/>
</dbReference>
<dbReference type="Proteomes" id="UP000037151">
    <property type="component" value="Unassembled WGS sequence"/>
</dbReference>
<comment type="caution">
    <text evidence="1">The sequence shown here is derived from an EMBL/GenBank/DDBJ whole genome shotgun (WGS) entry which is preliminary data.</text>
</comment>
<dbReference type="EMBL" id="JPPY01000263">
    <property type="protein sequence ID" value="KND23280.1"/>
    <property type="molecule type" value="Genomic_DNA"/>
</dbReference>
<name>A0A0L0JD48_9ACTN</name>
<gene>
    <name evidence="1" type="ORF">IQ63_45230</name>
</gene>
<proteinExistence type="predicted"/>
<evidence type="ECO:0000313" key="1">
    <source>
        <dbReference type="EMBL" id="KND23280.1"/>
    </source>
</evidence>
<accession>A0A0L0JD48</accession>